<dbReference type="InterPro" id="IPR027417">
    <property type="entry name" value="P-loop_NTPase"/>
</dbReference>
<dbReference type="Gene3D" id="3.40.50.300">
    <property type="entry name" value="P-loop containing nucleotide triphosphate hydrolases"/>
    <property type="match status" value="1"/>
</dbReference>
<evidence type="ECO:0000313" key="1">
    <source>
        <dbReference type="EMBL" id="QXI40920.1"/>
    </source>
</evidence>
<dbReference type="RefSeq" id="WP_186661033.1">
    <property type="nucleotide sequence ID" value="NZ_CP077095.1"/>
</dbReference>
<dbReference type="GO" id="GO:0005524">
    <property type="term" value="F:ATP binding"/>
    <property type="evidence" value="ECO:0007669"/>
    <property type="project" value="UniProtKB-KW"/>
</dbReference>
<dbReference type="AlphaFoldDB" id="A0A9E6Q0E8"/>
<dbReference type="EMBL" id="CP077095">
    <property type="protein sequence ID" value="QXI40920.1"/>
    <property type="molecule type" value="Genomic_DNA"/>
</dbReference>
<gene>
    <name evidence="1" type="ORF">HU772_009745</name>
</gene>
<keyword evidence="1" id="KW-0547">Nucleotide-binding</keyword>
<keyword evidence="1" id="KW-0067">ATP-binding</keyword>
<evidence type="ECO:0000313" key="2">
    <source>
        <dbReference type="Proteomes" id="UP000633418"/>
    </source>
</evidence>
<dbReference type="Pfam" id="PF13671">
    <property type="entry name" value="AAA_33"/>
    <property type="match status" value="1"/>
</dbReference>
<proteinExistence type="predicted"/>
<keyword evidence="2" id="KW-1185">Reference proteome</keyword>
<dbReference type="Proteomes" id="UP000633418">
    <property type="component" value="Chromosome"/>
</dbReference>
<dbReference type="KEGG" id="pxn:HU772_009745"/>
<organism evidence="1 2">
    <name type="scientific">Pseudomonas xantholysinigenes</name>
    <dbReference type="NCBI Taxonomy" id="2745490"/>
    <lineage>
        <taxon>Bacteria</taxon>
        <taxon>Pseudomonadati</taxon>
        <taxon>Pseudomonadota</taxon>
        <taxon>Gammaproteobacteria</taxon>
        <taxon>Pseudomonadales</taxon>
        <taxon>Pseudomonadaceae</taxon>
        <taxon>Pseudomonas</taxon>
    </lineage>
</organism>
<reference evidence="1 2" key="2">
    <citation type="journal article" date="2021" name="Microorganisms">
        <title>The Ever-Expanding Pseudomonas Genus: Description of 43 New Species and Partition of the Pseudomonas putida Group.</title>
        <authorList>
            <person name="Girard L."/>
            <person name="Lood C."/>
            <person name="Hofte M."/>
            <person name="Vandamme P."/>
            <person name="Rokni-Zadeh H."/>
            <person name="van Noort V."/>
            <person name="Lavigne R."/>
            <person name="De Mot R."/>
        </authorList>
    </citation>
    <scope>NUCLEOTIDE SEQUENCE [LARGE SCALE GENOMIC DNA]</scope>
    <source>
        <strain evidence="1 2">RW9S1A</strain>
    </source>
</reference>
<sequence length="159" mass="17414">MAHLHLVCGLIAAGKSTRAAALACEHDALLLSEDDWLARLYPDEIRSVADYVRCAARLREVLGPLLRQVLAKGMPVVLDWPANTREARAWFRDLAQAAGVPCSLHYLAVDAALCRARLHARNAQGTHAFAATDAEFDLISRHFQAPSADEGLQIVRHEA</sequence>
<name>A0A9E6Q0E8_9PSED</name>
<protein>
    <submittedName>
        <fullName evidence="1">ATP-binding protein</fullName>
    </submittedName>
</protein>
<reference evidence="1 2" key="1">
    <citation type="journal article" date="2020" name="Microorganisms">
        <title>Reliable Identification of Environmental Pseudomonas Isolates Using the rpoD Gene.</title>
        <authorList>
            <consortium name="The Broad Institute Genome Sequencing Platform"/>
            <person name="Girard L."/>
            <person name="Lood C."/>
            <person name="Rokni-Zadeh H."/>
            <person name="van Noort V."/>
            <person name="Lavigne R."/>
            <person name="De Mot R."/>
        </authorList>
    </citation>
    <scope>NUCLEOTIDE SEQUENCE [LARGE SCALE GENOMIC DNA]</scope>
    <source>
        <strain evidence="1 2">RW9S1A</strain>
    </source>
</reference>
<dbReference type="SUPFAM" id="SSF52540">
    <property type="entry name" value="P-loop containing nucleoside triphosphate hydrolases"/>
    <property type="match status" value="1"/>
</dbReference>
<accession>A0A9E6Q0E8</accession>